<evidence type="ECO:0000313" key="4">
    <source>
        <dbReference type="EMBL" id="URD96194.1"/>
    </source>
</evidence>
<dbReference type="Pfam" id="PF02458">
    <property type="entry name" value="Transferase"/>
    <property type="match status" value="1"/>
</dbReference>
<dbReference type="EMBL" id="CP097506">
    <property type="protein sequence ID" value="URD96194.1"/>
    <property type="molecule type" value="Genomic_DNA"/>
</dbReference>
<dbReference type="Proteomes" id="UP001055439">
    <property type="component" value="Chromosome 4"/>
</dbReference>
<organism evidence="4 5">
    <name type="scientific">Musa troglodytarum</name>
    <name type="common">fe'i banana</name>
    <dbReference type="NCBI Taxonomy" id="320322"/>
    <lineage>
        <taxon>Eukaryota</taxon>
        <taxon>Viridiplantae</taxon>
        <taxon>Streptophyta</taxon>
        <taxon>Embryophyta</taxon>
        <taxon>Tracheophyta</taxon>
        <taxon>Spermatophyta</taxon>
        <taxon>Magnoliopsida</taxon>
        <taxon>Liliopsida</taxon>
        <taxon>Zingiberales</taxon>
        <taxon>Musaceae</taxon>
        <taxon>Musa</taxon>
    </lineage>
</organism>
<evidence type="ECO:0000256" key="3">
    <source>
        <dbReference type="ARBA" id="ARBA00023315"/>
    </source>
</evidence>
<dbReference type="InterPro" id="IPR023213">
    <property type="entry name" value="CAT-like_dom_sf"/>
</dbReference>
<dbReference type="OrthoDB" id="674773at2759"/>
<proteinExistence type="inferred from homology"/>
<dbReference type="Gene3D" id="3.30.559.10">
    <property type="entry name" value="Chloramphenicol acetyltransferase-like domain"/>
    <property type="match status" value="2"/>
</dbReference>
<dbReference type="InterPro" id="IPR050317">
    <property type="entry name" value="Plant_Fungal_Acyltransferase"/>
</dbReference>
<keyword evidence="3" id="KW-0012">Acyltransferase</keyword>
<protein>
    <submittedName>
        <fullName evidence="4">Transferase family</fullName>
    </submittedName>
</protein>
<dbReference type="PANTHER" id="PTHR31642">
    <property type="entry name" value="TRICHOTHECENE 3-O-ACETYLTRANSFERASE"/>
    <property type="match status" value="1"/>
</dbReference>
<comment type="similarity">
    <text evidence="1">Belongs to the plant acyltransferase family.</text>
</comment>
<accession>A0A9E7JXN8</accession>
<keyword evidence="2 4" id="KW-0808">Transferase</keyword>
<gene>
    <name evidence="4" type="ORF">MUK42_32505</name>
</gene>
<keyword evidence="5" id="KW-1185">Reference proteome</keyword>
<evidence type="ECO:0000256" key="2">
    <source>
        <dbReference type="ARBA" id="ARBA00022679"/>
    </source>
</evidence>
<reference evidence="4" key="1">
    <citation type="submission" date="2022-05" db="EMBL/GenBank/DDBJ databases">
        <title>The Musa troglodytarum L. genome provides insights into the mechanism of non-climacteric behaviour and enrichment of carotenoids.</title>
        <authorList>
            <person name="Wang J."/>
        </authorList>
    </citation>
    <scope>NUCLEOTIDE SEQUENCE</scope>
    <source>
        <tissue evidence="4">Leaf</tissue>
    </source>
</reference>
<dbReference type="AlphaFoldDB" id="A0A9E7JXN8"/>
<sequence>MESRRAVLTWTYRKMILAPPRHDGELTHSESDRDMATASEENCVNSSSVRATVGNFDLNLDFNGIEEMAPASATTSGMATMFKLTISLISRIPMASVWSGKVHMKTCMEVQVRSSTVLAHGDPNTEPRQVPLTIFDRFACDIHIAALYAFTAPTPSNADIVGGLSETLAHFPMLTARLGHDRGGRPCLVLGGGGGGGGGGGALVVEATVSSTLAEHMPLEPSPDLLLLHPPTEDAPHLLNVQLNRFRCGGLVVGLSAHHKVADGQSMSAFLVAWGQTVRGVPVDPLPLYDRSWLKPRVPPRCEFQHWGLDFVPLPPRDGEFASHKNSVESSRITNILLRYSSEFITGELKAETKAKYTTFETLLAHVWRKMTAARGLEGGEETTIRITVNGRRRLKPPVPDHYFGNLVLNAYPRSTAEMLARGGLEEAAKVVHEAIARTSGDYVQSMVDFGDMYEDEELVPVYGTEGNVLSPLVDAESWLRLRFEDVDFGGGGKLCAFLPTWVPLEGLVIFIPAAGEGGGVDVMVSLLREHAEVLRRTSHDLSPPPCVR</sequence>
<dbReference type="PANTHER" id="PTHR31642:SF151">
    <property type="entry name" value="OS12G0134700 PROTEIN"/>
    <property type="match status" value="1"/>
</dbReference>
<dbReference type="GO" id="GO:0016747">
    <property type="term" value="F:acyltransferase activity, transferring groups other than amino-acyl groups"/>
    <property type="evidence" value="ECO:0007669"/>
    <property type="project" value="TreeGrafter"/>
</dbReference>
<name>A0A9E7JXN8_9LILI</name>
<evidence type="ECO:0000256" key="1">
    <source>
        <dbReference type="ARBA" id="ARBA00009861"/>
    </source>
</evidence>
<evidence type="ECO:0000313" key="5">
    <source>
        <dbReference type="Proteomes" id="UP001055439"/>
    </source>
</evidence>